<reference evidence="2" key="1">
    <citation type="journal article" date="2019" name="Int. J. Syst. Evol. Microbiol.">
        <title>The Global Catalogue of Microorganisms (GCM) 10K type strain sequencing project: providing services to taxonomists for standard genome sequencing and annotation.</title>
        <authorList>
            <consortium name="The Broad Institute Genomics Platform"/>
            <consortium name="The Broad Institute Genome Sequencing Center for Infectious Disease"/>
            <person name="Wu L."/>
            <person name="Ma J."/>
        </authorList>
    </citation>
    <scope>NUCLEOTIDE SEQUENCE [LARGE SCALE GENOMIC DNA]</scope>
    <source>
        <strain evidence="2">CGMCC 1.15043</strain>
    </source>
</reference>
<dbReference type="Proteomes" id="UP000615455">
    <property type="component" value="Unassembled WGS sequence"/>
</dbReference>
<proteinExistence type="predicted"/>
<evidence type="ECO:0000313" key="1">
    <source>
        <dbReference type="EMBL" id="GFZ90493.1"/>
    </source>
</evidence>
<gene>
    <name evidence="1" type="ORF">GCM10008018_41000</name>
</gene>
<comment type="caution">
    <text evidence="1">The sequence shown here is derived from an EMBL/GenBank/DDBJ whole genome shotgun (WGS) entry which is preliminary data.</text>
</comment>
<organism evidence="1 2">
    <name type="scientific">Paenibacillus marchantiophytorum</name>
    <dbReference type="NCBI Taxonomy" id="1619310"/>
    <lineage>
        <taxon>Bacteria</taxon>
        <taxon>Bacillati</taxon>
        <taxon>Bacillota</taxon>
        <taxon>Bacilli</taxon>
        <taxon>Bacillales</taxon>
        <taxon>Paenibacillaceae</taxon>
        <taxon>Paenibacillus</taxon>
    </lineage>
</organism>
<dbReference type="EMBL" id="BMHE01000022">
    <property type="protein sequence ID" value="GFZ90493.1"/>
    <property type="molecule type" value="Genomic_DNA"/>
</dbReference>
<dbReference type="RefSeq" id="WP_189014502.1">
    <property type="nucleotide sequence ID" value="NZ_BMHE01000022.1"/>
</dbReference>
<accession>A0ABQ1EXN3</accession>
<name>A0ABQ1EXN3_9BACL</name>
<sequence>MIDKKHSIWIEAEQWAEGEWNIHDANTDVIVTPPDGSSWVASFITYNNIKTLTEKNQQTGECLHGKYFWGSDMILVDQCSRDRIEEVIDNLIIQGDFERIFSKCDVSNL</sequence>
<keyword evidence="2" id="KW-1185">Reference proteome</keyword>
<evidence type="ECO:0000313" key="2">
    <source>
        <dbReference type="Proteomes" id="UP000615455"/>
    </source>
</evidence>
<protein>
    <submittedName>
        <fullName evidence="1">Uncharacterized protein</fullName>
    </submittedName>
</protein>